<evidence type="ECO:0000313" key="2">
    <source>
        <dbReference type="EMBL" id="GAA0373968.1"/>
    </source>
</evidence>
<evidence type="ECO:0000256" key="1">
    <source>
        <dbReference type="SAM" id="Phobius"/>
    </source>
</evidence>
<evidence type="ECO:0008006" key="4">
    <source>
        <dbReference type="Google" id="ProtNLM"/>
    </source>
</evidence>
<reference evidence="2 3" key="1">
    <citation type="journal article" date="2019" name="Int. J. Syst. Evol. Microbiol.">
        <title>The Global Catalogue of Microorganisms (GCM) 10K type strain sequencing project: providing services to taxonomists for standard genome sequencing and annotation.</title>
        <authorList>
            <consortium name="The Broad Institute Genomics Platform"/>
            <consortium name="The Broad Institute Genome Sequencing Center for Infectious Disease"/>
            <person name="Wu L."/>
            <person name="Ma J."/>
        </authorList>
    </citation>
    <scope>NUCLEOTIDE SEQUENCE [LARGE SCALE GENOMIC DNA]</scope>
    <source>
        <strain evidence="2 3">JCM 13378</strain>
    </source>
</reference>
<keyword evidence="1" id="KW-1133">Transmembrane helix</keyword>
<dbReference type="EMBL" id="BAAAEI010000031">
    <property type="protein sequence ID" value="GAA0373968.1"/>
    <property type="molecule type" value="Genomic_DNA"/>
</dbReference>
<name>A0ABN0XWB8_9ALTE</name>
<gene>
    <name evidence="2" type="ORF">GCM10009092_42750</name>
</gene>
<dbReference type="InterPro" id="IPR007813">
    <property type="entry name" value="PilN"/>
</dbReference>
<sequence>MKFRVNLYPQELRPRYELITLSFVFCIWILAIGLVGGIWWYASDQLTQWQSLDSSQEQRLQAERTNLRNQAQLMHQEPSETLAQRVVELQKQVALRQQILSLLQKQHQPNGGYATLMLDLAKYHHEKVWLNRIRVVDDQLLLQGGTTEGSAVPDWLAQLAQSPNFHGQEFATIQLNRDEQDNLQFMLSSELANKEQHEAFSENQ</sequence>
<feature type="transmembrane region" description="Helical" evidence="1">
    <location>
        <begin position="21"/>
        <end position="42"/>
    </location>
</feature>
<dbReference type="Proteomes" id="UP001501757">
    <property type="component" value="Unassembled WGS sequence"/>
</dbReference>
<evidence type="ECO:0000313" key="3">
    <source>
        <dbReference type="Proteomes" id="UP001501757"/>
    </source>
</evidence>
<protein>
    <recommendedName>
        <fullName evidence="4">MSHA biogenesis protein MshI</fullName>
    </recommendedName>
</protein>
<dbReference type="Pfam" id="PF05137">
    <property type="entry name" value="PilN"/>
    <property type="match status" value="1"/>
</dbReference>
<keyword evidence="1" id="KW-0472">Membrane</keyword>
<accession>A0ABN0XWB8</accession>
<dbReference type="RefSeq" id="WP_343847433.1">
    <property type="nucleotide sequence ID" value="NZ_BAAAEI010000031.1"/>
</dbReference>
<organism evidence="2 3">
    <name type="scientific">Bowmanella denitrificans</name>
    <dbReference type="NCBI Taxonomy" id="366582"/>
    <lineage>
        <taxon>Bacteria</taxon>
        <taxon>Pseudomonadati</taxon>
        <taxon>Pseudomonadota</taxon>
        <taxon>Gammaproteobacteria</taxon>
        <taxon>Alteromonadales</taxon>
        <taxon>Alteromonadaceae</taxon>
        <taxon>Bowmanella</taxon>
    </lineage>
</organism>
<keyword evidence="3" id="KW-1185">Reference proteome</keyword>
<comment type="caution">
    <text evidence="2">The sequence shown here is derived from an EMBL/GenBank/DDBJ whole genome shotgun (WGS) entry which is preliminary data.</text>
</comment>
<proteinExistence type="predicted"/>
<keyword evidence="1" id="KW-0812">Transmembrane</keyword>